<comment type="caution">
    <text evidence="1">The sequence shown here is derived from an EMBL/GenBank/DDBJ whole genome shotgun (WGS) entry which is preliminary data.</text>
</comment>
<dbReference type="SUPFAM" id="SSF52833">
    <property type="entry name" value="Thioredoxin-like"/>
    <property type="match status" value="1"/>
</dbReference>
<evidence type="ECO:0000313" key="2">
    <source>
        <dbReference type="Proteomes" id="UP000741863"/>
    </source>
</evidence>
<protein>
    <submittedName>
        <fullName evidence="1">Disulfide oxidoreductase YuzD</fullName>
    </submittedName>
</protein>
<evidence type="ECO:0000313" key="1">
    <source>
        <dbReference type="EMBL" id="MBM7631989.1"/>
    </source>
</evidence>
<dbReference type="Gene3D" id="3.40.30.30">
    <property type="entry name" value="Hypothetical protein sa0798"/>
    <property type="match status" value="1"/>
</dbReference>
<keyword evidence="2" id="KW-1185">Reference proteome</keyword>
<proteinExistence type="predicted"/>
<gene>
    <name evidence="1" type="ORF">JOD17_001081</name>
</gene>
<sequence length="105" mass="12124">MSIEVVIYGAERKCASCVNLPSSKETMEWLEALLNRKYPEQSLSFEYIDIEAPKSGYEQLANEIIEEDRFYPFITVNDQVVAEGDPKVKTIYKTMDEIIHNQKIS</sequence>
<dbReference type="InterPro" id="IPR036249">
    <property type="entry name" value="Thioredoxin-like_sf"/>
</dbReference>
<dbReference type="RefSeq" id="WP_204695991.1">
    <property type="nucleotide sequence ID" value="NZ_JAFBEC010000002.1"/>
</dbReference>
<name>A0ABS2P9A7_9BACL</name>
<dbReference type="EMBL" id="JAFBEC010000002">
    <property type="protein sequence ID" value="MBM7631989.1"/>
    <property type="molecule type" value="Genomic_DNA"/>
</dbReference>
<dbReference type="InterPro" id="IPR038218">
    <property type="entry name" value="YuzD-like_sp"/>
</dbReference>
<accession>A0ABS2P9A7</accession>
<organism evidence="1 2">
    <name type="scientific">Geomicrobium sediminis</name>
    <dbReference type="NCBI Taxonomy" id="1347788"/>
    <lineage>
        <taxon>Bacteria</taxon>
        <taxon>Bacillati</taxon>
        <taxon>Bacillota</taxon>
        <taxon>Bacilli</taxon>
        <taxon>Bacillales</taxon>
        <taxon>Geomicrobium</taxon>
    </lineage>
</organism>
<dbReference type="InterPro" id="IPR009190">
    <property type="entry name" value="DUF1462"/>
</dbReference>
<dbReference type="Proteomes" id="UP000741863">
    <property type="component" value="Unassembled WGS sequence"/>
</dbReference>
<reference evidence="1 2" key="1">
    <citation type="submission" date="2021-01" db="EMBL/GenBank/DDBJ databases">
        <title>Genomic Encyclopedia of Type Strains, Phase IV (KMG-IV): sequencing the most valuable type-strain genomes for metagenomic binning, comparative biology and taxonomic classification.</title>
        <authorList>
            <person name="Goeker M."/>
        </authorList>
    </citation>
    <scope>NUCLEOTIDE SEQUENCE [LARGE SCALE GENOMIC DNA]</scope>
    <source>
        <strain evidence="1 2">DSM 25540</strain>
    </source>
</reference>
<dbReference type="Pfam" id="PF07315">
    <property type="entry name" value="DUF1462"/>
    <property type="match status" value="1"/>
</dbReference>